<organism evidence="8 9">
    <name type="scientific">Sulfurimonas gotlandica (strain DSM 19862 / JCM 16533 / GD1)</name>
    <dbReference type="NCBI Taxonomy" id="929558"/>
    <lineage>
        <taxon>Bacteria</taxon>
        <taxon>Pseudomonadati</taxon>
        <taxon>Campylobacterota</taxon>
        <taxon>Epsilonproteobacteria</taxon>
        <taxon>Campylobacterales</taxon>
        <taxon>Sulfurimonadaceae</taxon>
        <taxon>Sulfurimonas</taxon>
    </lineage>
</organism>
<keyword evidence="2 8" id="KW-0436">Ligase</keyword>
<keyword evidence="6" id="KW-0460">Magnesium</keyword>
<dbReference type="EC" id="6.3.2.12" evidence="8"/>
<dbReference type="GO" id="GO:0005737">
    <property type="term" value="C:cytoplasm"/>
    <property type="evidence" value="ECO:0007669"/>
    <property type="project" value="TreeGrafter"/>
</dbReference>
<gene>
    <name evidence="8" type="primary">folC</name>
    <name evidence="8" type="ORF">SMGD1_0639</name>
</gene>
<dbReference type="PATRIC" id="fig|929558.5.peg.638"/>
<accession>H1FW48</accession>
<dbReference type="Proteomes" id="UP000006431">
    <property type="component" value="Unassembled WGS sequence"/>
</dbReference>
<dbReference type="Gene3D" id="3.40.1190.10">
    <property type="entry name" value="Mur-like, catalytic domain"/>
    <property type="match status" value="1"/>
</dbReference>
<name>B6BKV5_SULGG</name>
<comment type="similarity">
    <text evidence="1">Belongs to the folylpolyglutamate synthase family.</text>
</comment>
<dbReference type="InterPro" id="IPR001645">
    <property type="entry name" value="Folylpolyglutamate_synth"/>
</dbReference>
<dbReference type="PANTHER" id="PTHR11136">
    <property type="entry name" value="FOLYLPOLYGLUTAMATE SYNTHASE-RELATED"/>
    <property type="match status" value="1"/>
</dbReference>
<dbReference type="PANTHER" id="PTHR11136:SF0">
    <property type="entry name" value="DIHYDROFOLATE SYNTHETASE-RELATED"/>
    <property type="match status" value="1"/>
</dbReference>
<evidence type="ECO:0000259" key="7">
    <source>
        <dbReference type="Pfam" id="PF08245"/>
    </source>
</evidence>
<dbReference type="STRING" id="929558.SMGD1_0639"/>
<keyword evidence="5" id="KW-0067">ATP-binding</keyword>
<dbReference type="GO" id="GO:0004326">
    <property type="term" value="F:tetrahydrofolylpolyglutamate synthase activity"/>
    <property type="evidence" value="ECO:0007669"/>
    <property type="project" value="UniProtKB-EC"/>
</dbReference>
<dbReference type="AlphaFoldDB" id="B6BKV5"/>
<dbReference type="GO" id="GO:0046654">
    <property type="term" value="P:tetrahydrofolate biosynthetic process"/>
    <property type="evidence" value="ECO:0007669"/>
    <property type="project" value="UniProtKB-UniPathway"/>
</dbReference>
<dbReference type="InterPro" id="IPR013221">
    <property type="entry name" value="Mur_ligase_cen"/>
</dbReference>
<dbReference type="SUPFAM" id="SSF53244">
    <property type="entry name" value="MurD-like peptide ligases, peptide-binding domain"/>
    <property type="match status" value="1"/>
</dbReference>
<evidence type="ECO:0000256" key="1">
    <source>
        <dbReference type="ARBA" id="ARBA00008276"/>
    </source>
</evidence>
<evidence type="ECO:0000256" key="5">
    <source>
        <dbReference type="ARBA" id="ARBA00022840"/>
    </source>
</evidence>
<evidence type="ECO:0000313" key="8">
    <source>
        <dbReference type="EMBL" id="EHP29166.1"/>
    </source>
</evidence>
<comment type="caution">
    <text evidence="8">The sequence shown here is derived from an EMBL/GenBank/DDBJ whole genome shotgun (WGS) entry which is preliminary data.</text>
</comment>
<keyword evidence="9" id="KW-1185">Reference proteome</keyword>
<dbReference type="NCBIfam" id="TIGR01499">
    <property type="entry name" value="folC"/>
    <property type="match status" value="1"/>
</dbReference>
<reference evidence="8 9" key="1">
    <citation type="journal article" date="2012" name="Proc. Natl. Acad. Sci. U.S.A.">
        <title>Genome and physiology of a model Epsilonproteobacterium responsible for sulfide detoxification in marine oxygen depletion zones.</title>
        <authorList>
            <person name="Grote J."/>
            <person name="Schott T."/>
            <person name="Bruckner C.G."/>
            <person name="Glockner F.O."/>
            <person name="Jost G."/>
            <person name="Teeling H."/>
            <person name="Labrenz M."/>
            <person name="Jurgens K."/>
        </authorList>
    </citation>
    <scope>NUCLEOTIDE SEQUENCE [LARGE SCALE GENOMIC DNA]</scope>
    <source>
        <strain evidence="8 9">GD1</strain>
    </source>
</reference>
<dbReference type="eggNOG" id="COG0285">
    <property type="taxonomic scope" value="Bacteria"/>
</dbReference>
<dbReference type="HOGENOM" id="CLU_015869_1_1_7"/>
<evidence type="ECO:0000256" key="2">
    <source>
        <dbReference type="ARBA" id="ARBA00022598"/>
    </source>
</evidence>
<evidence type="ECO:0000256" key="4">
    <source>
        <dbReference type="ARBA" id="ARBA00022741"/>
    </source>
</evidence>
<keyword evidence="4" id="KW-0547">Nucleotide-binding</keyword>
<dbReference type="GO" id="GO:0046872">
    <property type="term" value="F:metal ion binding"/>
    <property type="evidence" value="ECO:0007669"/>
    <property type="project" value="UniProtKB-KW"/>
</dbReference>
<dbReference type="GO" id="GO:0005524">
    <property type="term" value="F:ATP binding"/>
    <property type="evidence" value="ECO:0007669"/>
    <property type="project" value="UniProtKB-KW"/>
</dbReference>
<dbReference type="OrthoDB" id="9809356at2"/>
<dbReference type="Pfam" id="PF08245">
    <property type="entry name" value="Mur_ligase_M"/>
    <property type="match status" value="1"/>
</dbReference>
<dbReference type="EC" id="6.3.2.17" evidence="8"/>
<dbReference type="SUPFAM" id="SSF53623">
    <property type="entry name" value="MurD-like peptide ligases, catalytic domain"/>
    <property type="match status" value="1"/>
</dbReference>
<evidence type="ECO:0000313" key="9">
    <source>
        <dbReference type="Proteomes" id="UP000006431"/>
    </source>
</evidence>
<accession>B6BKV5</accession>
<dbReference type="Gene3D" id="3.90.190.20">
    <property type="entry name" value="Mur ligase, C-terminal domain"/>
    <property type="match status" value="1"/>
</dbReference>
<dbReference type="UniPathway" id="UPA00077">
    <property type="reaction ID" value="UER00157"/>
</dbReference>
<dbReference type="InterPro" id="IPR036565">
    <property type="entry name" value="Mur-like_cat_sf"/>
</dbReference>
<evidence type="ECO:0000256" key="6">
    <source>
        <dbReference type="ARBA" id="ARBA00022842"/>
    </source>
</evidence>
<dbReference type="InterPro" id="IPR036615">
    <property type="entry name" value="Mur_ligase_C_dom_sf"/>
</dbReference>
<proteinExistence type="inferred from homology"/>
<evidence type="ECO:0000256" key="3">
    <source>
        <dbReference type="ARBA" id="ARBA00022723"/>
    </source>
</evidence>
<sequence>MQDFLSAKPLYYNEIDYSRMPRIYDKIKSHLPNPKIIHLIGTNGKGTTGRFLASALHSLGFDTGHYTSPHILKFNERVWKNGQNIDDNSLEEAHKELQDILSQDDSNALSYFEYTTLLSLLVYKECEYVVMEAGLGGEHDATAVFDKVLTLVTPIAFDHEAFLGNSIESIATTKLNAIQKNAILAIQKESEVYSVAEKLSKEKSLDIKRYSQMLDESDKKKIESITKKLKLEEYLVQNLSLSISALKFLNIEYCDDNFTDARLFGRLTHISENVIVDVGHNPLAAEAIRDSLMPNKYVLVYNTYKDKDYKKILEILKPIVKRVEIIAINDERAESNSRLKRTLNDLAIKCSTFKSVTPNIKYLVFGSFSVVEAFIKRQNRVDV</sequence>
<protein>
    <submittedName>
        <fullName evidence="8">Bifunctional folylpolyglutamate synthase/dihydro folate synthase</fullName>
        <ecNumber evidence="8">6.3.2.12</ecNumber>
        <ecNumber evidence="8">6.3.2.17</ecNumber>
    </submittedName>
</protein>
<dbReference type="GO" id="GO:0008841">
    <property type="term" value="F:dihydrofolate synthase activity"/>
    <property type="evidence" value="ECO:0007669"/>
    <property type="project" value="UniProtKB-EC"/>
</dbReference>
<keyword evidence="3" id="KW-0479">Metal-binding</keyword>
<dbReference type="EMBL" id="AFRZ01000001">
    <property type="protein sequence ID" value="EHP29166.1"/>
    <property type="molecule type" value="Genomic_DNA"/>
</dbReference>
<feature type="domain" description="Mur ligase central" evidence="7">
    <location>
        <begin position="41"/>
        <end position="223"/>
    </location>
</feature>